<evidence type="ECO:0000313" key="3">
    <source>
        <dbReference type="Proteomes" id="UP001292094"/>
    </source>
</evidence>
<name>A0AAE1TKZ4_9EUCA</name>
<organism evidence="2 3">
    <name type="scientific">Petrolisthes manimaculis</name>
    <dbReference type="NCBI Taxonomy" id="1843537"/>
    <lineage>
        <taxon>Eukaryota</taxon>
        <taxon>Metazoa</taxon>
        <taxon>Ecdysozoa</taxon>
        <taxon>Arthropoda</taxon>
        <taxon>Crustacea</taxon>
        <taxon>Multicrustacea</taxon>
        <taxon>Malacostraca</taxon>
        <taxon>Eumalacostraca</taxon>
        <taxon>Eucarida</taxon>
        <taxon>Decapoda</taxon>
        <taxon>Pleocyemata</taxon>
        <taxon>Anomura</taxon>
        <taxon>Galatheoidea</taxon>
        <taxon>Porcellanidae</taxon>
        <taxon>Petrolisthes</taxon>
    </lineage>
</organism>
<reference evidence="2" key="1">
    <citation type="submission" date="2023-11" db="EMBL/GenBank/DDBJ databases">
        <title>Genome assemblies of two species of porcelain crab, Petrolisthes cinctipes and Petrolisthes manimaculis (Anomura: Porcellanidae).</title>
        <authorList>
            <person name="Angst P."/>
        </authorList>
    </citation>
    <scope>NUCLEOTIDE SEQUENCE</scope>
    <source>
        <strain evidence="2">PB745_02</strain>
        <tissue evidence="2">Gill</tissue>
    </source>
</reference>
<proteinExistence type="predicted"/>
<keyword evidence="1" id="KW-0732">Signal</keyword>
<protein>
    <submittedName>
        <fullName evidence="2">Uncharacterized protein</fullName>
    </submittedName>
</protein>
<keyword evidence="3" id="KW-1185">Reference proteome</keyword>
<dbReference type="EMBL" id="JAWZYT010005873">
    <property type="protein sequence ID" value="KAK4289413.1"/>
    <property type="molecule type" value="Genomic_DNA"/>
</dbReference>
<gene>
    <name evidence="2" type="ORF">Pmani_037611</name>
</gene>
<dbReference type="Proteomes" id="UP001292094">
    <property type="component" value="Unassembled WGS sequence"/>
</dbReference>
<evidence type="ECO:0000256" key="1">
    <source>
        <dbReference type="SAM" id="SignalP"/>
    </source>
</evidence>
<comment type="caution">
    <text evidence="2">The sequence shown here is derived from an EMBL/GenBank/DDBJ whole genome shotgun (WGS) entry which is preliminary data.</text>
</comment>
<sequence length="77" mass="8661">MPLLLCLSLFISTLPQTLFKPPSRSLPPPTNHPFSHSLPPSNKTYIILFRIPRFPEELNQASLADEKNSPDFVPFTG</sequence>
<feature type="chain" id="PRO_5042250992" evidence="1">
    <location>
        <begin position="20"/>
        <end position="77"/>
    </location>
</feature>
<dbReference type="AlphaFoldDB" id="A0AAE1TKZ4"/>
<feature type="signal peptide" evidence="1">
    <location>
        <begin position="1"/>
        <end position="19"/>
    </location>
</feature>
<accession>A0AAE1TKZ4</accession>
<evidence type="ECO:0000313" key="2">
    <source>
        <dbReference type="EMBL" id="KAK4289413.1"/>
    </source>
</evidence>